<evidence type="ECO:0000256" key="5">
    <source>
        <dbReference type="NCBIfam" id="TIGR03844"/>
    </source>
</evidence>
<evidence type="ECO:0000256" key="2">
    <source>
        <dbReference type="ARBA" id="ARBA00022545"/>
    </source>
</evidence>
<evidence type="ECO:0000259" key="6">
    <source>
        <dbReference type="Pfam" id="PF00291"/>
    </source>
</evidence>
<dbReference type="Proteomes" id="UP001302978">
    <property type="component" value="Chromosome"/>
</dbReference>
<reference evidence="7 8" key="1">
    <citation type="submission" date="2023-07" db="EMBL/GenBank/DDBJ databases">
        <title>Closed genoem sequence of Methanomicrococcus sp. Hf6.</title>
        <authorList>
            <person name="Poehlein A."/>
            <person name="Protasov E."/>
            <person name="Platt K."/>
            <person name="Reeh H."/>
            <person name="Daniel R."/>
            <person name="Brune A."/>
        </authorList>
    </citation>
    <scope>NUCLEOTIDE SEQUENCE [LARGE SCALE GENOMIC DNA]</scope>
    <source>
        <strain evidence="7 8">Hf6</strain>
    </source>
</reference>
<proteinExistence type="predicted"/>
<dbReference type="InterPro" id="IPR036052">
    <property type="entry name" value="TrpB-like_PALP_sf"/>
</dbReference>
<feature type="domain" description="Tryptophan synthase beta chain-like PALP" evidence="6">
    <location>
        <begin position="33"/>
        <end position="322"/>
    </location>
</feature>
<evidence type="ECO:0000313" key="7">
    <source>
        <dbReference type="EMBL" id="WNY23429.1"/>
    </source>
</evidence>
<dbReference type="InterPro" id="IPR001926">
    <property type="entry name" value="TrpB-like_PALP"/>
</dbReference>
<keyword evidence="3" id="KW-0808">Transferase</keyword>
<sequence>MTFQNKALSKHLGLPRLWLTFTGWAPERGCYAKTGSFKELEAYPTLSNISADCGKSMVIASAGNTGRAFAQAAAETGRSVVLIVPEKSVSSLWTVTESKENVKIITVSGDYFDAIQVSEKLCGNPNQSCAKKDEYIPEGGAKNIARRDGMGTVMLSAAETLGRLPDYYFQAVGSGTGGIAAWEASERLIQDGRFGSTLPKLHLIQNRPFTPMSSAWKRRSRQICEEDMPDALNAVASVYSPVLTNRSPPYGVAGGVFDALTACGGNIDSVDNCVADDAFKLFEEMTGIDTDPAAAVAFAGLIQAVEEKVVGANDTIVLNVTGGGYKRIEEDLGNIPMSSIASVSPEISADELKEILSN</sequence>
<keyword evidence="2" id="KW-0174">Coenzyme M biosynthesis</keyword>
<keyword evidence="4" id="KW-0663">Pyridoxal phosphate</keyword>
<dbReference type="EMBL" id="CP131059">
    <property type="protein sequence ID" value="WNY23429.1"/>
    <property type="molecule type" value="Genomic_DNA"/>
</dbReference>
<comment type="cofactor">
    <cofactor evidence="1">
        <name>pyridoxal 5'-phosphate</name>
        <dbReference type="ChEBI" id="CHEBI:597326"/>
    </cofactor>
</comment>
<keyword evidence="7" id="KW-0456">Lyase</keyword>
<keyword evidence="8" id="KW-1185">Reference proteome</keyword>
<dbReference type="PANTHER" id="PTHR43050:SF1">
    <property type="entry name" value="SERINE RACEMASE"/>
    <property type="match status" value="1"/>
</dbReference>
<dbReference type="GO" id="GO:0003941">
    <property type="term" value="F:L-serine ammonia-lyase activity"/>
    <property type="evidence" value="ECO:0007669"/>
    <property type="project" value="TreeGrafter"/>
</dbReference>
<dbReference type="GO" id="GO:0019295">
    <property type="term" value="P:coenzyme M biosynthetic process"/>
    <property type="evidence" value="ECO:0007669"/>
    <property type="project" value="UniProtKB-KW"/>
</dbReference>
<dbReference type="GO" id="GO:0018114">
    <property type="term" value="F:threonine racemase activity"/>
    <property type="evidence" value="ECO:0007669"/>
    <property type="project" value="TreeGrafter"/>
</dbReference>
<dbReference type="NCBIfam" id="TIGR03844">
    <property type="entry name" value="cysteate_syn"/>
    <property type="match status" value="1"/>
</dbReference>
<dbReference type="EC" id="2.5.1.76" evidence="5"/>
<evidence type="ECO:0000256" key="1">
    <source>
        <dbReference type="ARBA" id="ARBA00001933"/>
    </source>
</evidence>
<dbReference type="GO" id="GO:0005524">
    <property type="term" value="F:ATP binding"/>
    <property type="evidence" value="ECO:0007669"/>
    <property type="project" value="TreeGrafter"/>
</dbReference>
<dbReference type="Pfam" id="PF00291">
    <property type="entry name" value="PALP"/>
    <property type="match status" value="1"/>
</dbReference>
<evidence type="ECO:0000256" key="4">
    <source>
        <dbReference type="ARBA" id="ARBA00022898"/>
    </source>
</evidence>
<dbReference type="GO" id="GO:0044686">
    <property type="term" value="F:cysteate synthase activity"/>
    <property type="evidence" value="ECO:0007669"/>
    <property type="project" value="UniProtKB-EC"/>
</dbReference>
<protein>
    <recommendedName>
        <fullName evidence="5">Cysteate synthase</fullName>
        <ecNumber evidence="5">2.5.1.76</ecNumber>
    </recommendedName>
</protein>
<name>A0AA96UZD7_9EURY</name>
<dbReference type="PANTHER" id="PTHR43050">
    <property type="entry name" value="SERINE / THREONINE RACEMASE FAMILY MEMBER"/>
    <property type="match status" value="1"/>
</dbReference>
<evidence type="ECO:0000256" key="3">
    <source>
        <dbReference type="ARBA" id="ARBA00022679"/>
    </source>
</evidence>
<dbReference type="GO" id="GO:0070179">
    <property type="term" value="P:D-serine biosynthetic process"/>
    <property type="evidence" value="ECO:0007669"/>
    <property type="project" value="TreeGrafter"/>
</dbReference>
<dbReference type="AlphaFoldDB" id="A0AA96UZD7"/>
<dbReference type="GO" id="GO:0030378">
    <property type="term" value="F:serine racemase activity"/>
    <property type="evidence" value="ECO:0007669"/>
    <property type="project" value="TreeGrafter"/>
</dbReference>
<dbReference type="SUPFAM" id="SSF53686">
    <property type="entry name" value="Tryptophan synthase beta subunit-like PLP-dependent enzymes"/>
    <property type="match status" value="1"/>
</dbReference>
<organism evidence="7 8">
    <name type="scientific">Methanimicrococcus hongohii</name>
    <dbReference type="NCBI Taxonomy" id="3028295"/>
    <lineage>
        <taxon>Archaea</taxon>
        <taxon>Methanobacteriati</taxon>
        <taxon>Methanobacteriota</taxon>
        <taxon>Stenosarchaea group</taxon>
        <taxon>Methanomicrobia</taxon>
        <taxon>Methanosarcinales</taxon>
        <taxon>Methanosarcinaceae</taxon>
        <taxon>Methanimicrococcus</taxon>
    </lineage>
</organism>
<accession>A0AA96UZD7</accession>
<gene>
    <name evidence="7" type="primary">thrC_2</name>
    <name evidence="7" type="ORF">MmiHf6_07360</name>
</gene>
<dbReference type="KEGG" id="mehf:MmiHf6_07360"/>
<evidence type="ECO:0000313" key="8">
    <source>
        <dbReference type="Proteomes" id="UP001302978"/>
    </source>
</evidence>
<dbReference type="GO" id="GO:0030170">
    <property type="term" value="F:pyridoxal phosphate binding"/>
    <property type="evidence" value="ECO:0007669"/>
    <property type="project" value="UniProtKB-UniRule"/>
</dbReference>
<dbReference type="InterPro" id="IPR022401">
    <property type="entry name" value="Cysteate_synthase"/>
</dbReference>
<dbReference type="Gene3D" id="3.40.50.1100">
    <property type="match status" value="2"/>
</dbReference>
<dbReference type="GO" id="GO:0000287">
    <property type="term" value="F:magnesium ion binding"/>
    <property type="evidence" value="ECO:0007669"/>
    <property type="project" value="TreeGrafter"/>
</dbReference>